<dbReference type="PANTHER" id="PTHR45786">
    <property type="entry name" value="DNA BINDING PROTEIN-LIKE"/>
    <property type="match status" value="1"/>
</dbReference>
<sequence length="116" mass="13138">MGGKIDKDINSGSGPYTFRIQGQNYHKMGSLLPAEGDRPCFAQLYIYDTANEIQNRLNALGRGKKNDLDEVVLSGLIDMVDTYNELAKVFRRARDTYESGETEEFSIRLIKNKERG</sequence>
<dbReference type="Proteomes" id="UP001558713">
    <property type="component" value="Unassembled WGS sequence"/>
</dbReference>
<evidence type="ECO:0000313" key="2">
    <source>
        <dbReference type="Proteomes" id="UP001558713"/>
    </source>
</evidence>
<keyword evidence="2" id="KW-1185">Reference proteome</keyword>
<proteinExistence type="predicted"/>
<gene>
    <name evidence="1" type="ORF">V5N11_033132</name>
</gene>
<comment type="caution">
    <text evidence="1">The sequence shown here is derived from an EMBL/GenBank/DDBJ whole genome shotgun (WGS) entry which is preliminary data.</text>
</comment>
<reference evidence="1 2" key="1">
    <citation type="submission" date="2024-04" db="EMBL/GenBank/DDBJ databases">
        <title>Genome assembly C_amara_ONT_v2.</title>
        <authorList>
            <person name="Yant L."/>
            <person name="Moore C."/>
            <person name="Slenker M."/>
        </authorList>
    </citation>
    <scope>NUCLEOTIDE SEQUENCE [LARGE SCALE GENOMIC DNA]</scope>
    <source>
        <tissue evidence="1">Leaf</tissue>
    </source>
</reference>
<evidence type="ECO:0000313" key="1">
    <source>
        <dbReference type="EMBL" id="KAL1218144.1"/>
    </source>
</evidence>
<organism evidence="1 2">
    <name type="scientific">Cardamine amara subsp. amara</name>
    <dbReference type="NCBI Taxonomy" id="228776"/>
    <lineage>
        <taxon>Eukaryota</taxon>
        <taxon>Viridiplantae</taxon>
        <taxon>Streptophyta</taxon>
        <taxon>Embryophyta</taxon>
        <taxon>Tracheophyta</taxon>
        <taxon>Spermatophyta</taxon>
        <taxon>Magnoliopsida</taxon>
        <taxon>eudicotyledons</taxon>
        <taxon>Gunneridae</taxon>
        <taxon>Pentapetalae</taxon>
        <taxon>rosids</taxon>
        <taxon>malvids</taxon>
        <taxon>Brassicales</taxon>
        <taxon>Brassicaceae</taxon>
        <taxon>Cardamineae</taxon>
        <taxon>Cardamine</taxon>
    </lineage>
</organism>
<dbReference type="EMBL" id="JBANAX010000224">
    <property type="protein sequence ID" value="KAL1218144.1"/>
    <property type="molecule type" value="Genomic_DNA"/>
</dbReference>
<evidence type="ECO:0008006" key="3">
    <source>
        <dbReference type="Google" id="ProtNLM"/>
    </source>
</evidence>
<dbReference type="PANTHER" id="PTHR45786:SF74">
    <property type="entry name" value="ATP-DEPENDENT DNA HELICASE"/>
    <property type="match status" value="1"/>
</dbReference>
<protein>
    <recommendedName>
        <fullName evidence="3">Helitron helicase-like domain-containing protein</fullName>
    </recommendedName>
</protein>
<accession>A0ABD1BLZ8</accession>
<dbReference type="AlphaFoldDB" id="A0ABD1BLZ8"/>
<name>A0ABD1BLZ8_CARAN</name>